<comment type="caution">
    <text evidence="1">The sequence shown here is derived from an EMBL/GenBank/DDBJ whole genome shotgun (WGS) entry which is preliminary data.</text>
</comment>
<organism evidence="1 2">
    <name type="scientific">Colocasia esculenta</name>
    <name type="common">Wild taro</name>
    <name type="synonym">Arum esculentum</name>
    <dbReference type="NCBI Taxonomy" id="4460"/>
    <lineage>
        <taxon>Eukaryota</taxon>
        <taxon>Viridiplantae</taxon>
        <taxon>Streptophyta</taxon>
        <taxon>Embryophyta</taxon>
        <taxon>Tracheophyta</taxon>
        <taxon>Spermatophyta</taxon>
        <taxon>Magnoliopsida</taxon>
        <taxon>Liliopsida</taxon>
        <taxon>Araceae</taxon>
        <taxon>Aroideae</taxon>
        <taxon>Colocasieae</taxon>
        <taxon>Colocasia</taxon>
    </lineage>
</organism>
<dbReference type="Proteomes" id="UP000652761">
    <property type="component" value="Unassembled WGS sequence"/>
</dbReference>
<keyword evidence="2" id="KW-1185">Reference proteome</keyword>
<dbReference type="EMBL" id="NMUH01002744">
    <property type="protein sequence ID" value="MQM01839.1"/>
    <property type="molecule type" value="Genomic_DNA"/>
</dbReference>
<accession>A0A843VY61</accession>
<name>A0A843VY61_COLES</name>
<proteinExistence type="predicted"/>
<sequence length="106" mass="11769">MMDRIRIQIMELSYKRRNKCVDWETRLCQKIDAYVKNLMDSSCSIHVDDLQALIVSSSSRIGDTNPHVALRAGLVHDQMLGENGTSAADVVLPQPEVGRGWGWGGG</sequence>
<reference evidence="1" key="1">
    <citation type="submission" date="2017-07" db="EMBL/GenBank/DDBJ databases">
        <title>Taro Niue Genome Assembly and Annotation.</title>
        <authorList>
            <person name="Atibalentja N."/>
            <person name="Keating K."/>
            <person name="Fields C.J."/>
        </authorList>
    </citation>
    <scope>NUCLEOTIDE SEQUENCE</scope>
    <source>
        <strain evidence="1">Niue_2</strain>
        <tissue evidence="1">Leaf</tissue>
    </source>
</reference>
<gene>
    <name evidence="1" type="ORF">Taro_034607</name>
</gene>
<dbReference type="AlphaFoldDB" id="A0A843VY61"/>
<evidence type="ECO:0000313" key="1">
    <source>
        <dbReference type="EMBL" id="MQM01839.1"/>
    </source>
</evidence>
<evidence type="ECO:0000313" key="2">
    <source>
        <dbReference type="Proteomes" id="UP000652761"/>
    </source>
</evidence>
<protein>
    <submittedName>
        <fullName evidence="1">Uncharacterized protein</fullName>
    </submittedName>
</protein>